<dbReference type="AlphaFoldDB" id="A0A178J3W0"/>
<dbReference type="Proteomes" id="UP001150001">
    <property type="component" value="Unassembled WGS sequence"/>
</dbReference>
<dbReference type="Proteomes" id="UP000094761">
    <property type="component" value="Plasmid p57_like"/>
</dbReference>
<organism evidence="2">
    <name type="scientific">Vibrio europaeus</name>
    <dbReference type="NCBI Taxonomy" id="300876"/>
    <lineage>
        <taxon>Bacteria</taxon>
        <taxon>Pseudomonadati</taxon>
        <taxon>Pseudomonadota</taxon>
        <taxon>Gammaproteobacteria</taxon>
        <taxon>Vibrionales</taxon>
        <taxon>Vibrionaceae</taxon>
        <taxon>Vibrio</taxon>
        <taxon>Vibrio oreintalis group</taxon>
    </lineage>
</organism>
<dbReference type="RefSeq" id="WP_069665499.1">
    <property type="nucleotide sequence ID" value="NZ_CM004621.1"/>
</dbReference>
<keyword evidence="3" id="KW-1185">Reference proteome</keyword>
<dbReference type="GeneID" id="78074009"/>
<comment type="caution">
    <text evidence="2">The sequence shown here is derived from an EMBL/GenBank/DDBJ whole genome shotgun (WGS) entry which is preliminary data.</text>
</comment>
<dbReference type="EMBL" id="LUAX01000009">
    <property type="protein sequence ID" value="OAM96620.1"/>
    <property type="molecule type" value="Genomic_DNA"/>
</dbReference>
<dbReference type="EMBL" id="JAPFIT010000022">
    <property type="protein sequence ID" value="MDC5742317.1"/>
    <property type="molecule type" value="Genomic_DNA"/>
</dbReference>
<reference evidence="2" key="1">
    <citation type="submission" date="2016-03" db="EMBL/GenBank/DDBJ databases">
        <title>Draft genome sequence of the Vibrio tubiashii subs. europaeus.</title>
        <authorList>
            <person name="Spinard E."/>
            <person name="Dubert J."/>
            <person name="Nelson D.R."/>
            <person name="Barja J.L."/>
        </authorList>
    </citation>
    <scope>NUCLEOTIDE SEQUENCE [LARGE SCALE GENOMIC DNA]</scope>
    <source>
        <strain evidence="2">PP2-638</strain>
        <plasmid evidence="2">p57_like</plasmid>
    </source>
</reference>
<evidence type="ECO:0000313" key="3">
    <source>
        <dbReference type="Proteomes" id="UP001150001"/>
    </source>
</evidence>
<gene>
    <name evidence="2" type="ORF">AZ468_24940</name>
    <name evidence="1" type="ORF">OPW20_19780</name>
</gene>
<protein>
    <submittedName>
        <fullName evidence="2">Uncharacterized protein</fullName>
    </submittedName>
</protein>
<reference evidence="1" key="2">
    <citation type="submission" date="2022-11" db="EMBL/GenBank/DDBJ databases">
        <title>Role of the vibriolysin VemA secreted by the emergent pathogen Vibrio europaeus in the colonization of Manila clam mucus.</title>
        <authorList>
            <person name="Martinez C."/>
            <person name="Rodriguez S."/>
            <person name="Vences A."/>
            <person name="Barja J.L."/>
            <person name="Toranzo A.E."/>
            <person name="Dubert J."/>
        </authorList>
    </citation>
    <scope>NUCLEOTIDE SEQUENCE</scope>
    <source>
        <strain evidence="1">3454</strain>
    </source>
</reference>
<keyword evidence="2" id="KW-0614">Plasmid</keyword>
<name>A0A178J3W0_9VIBR</name>
<evidence type="ECO:0000313" key="1">
    <source>
        <dbReference type="EMBL" id="MDC5742317.1"/>
    </source>
</evidence>
<sequence length="118" mass="13409">MTLKKICKSILLVSAIIGALLLGQVSQFLQTLKDHQRHEISEWIDSHPEQATVANTFIELCLDSRLASREESLEESALKEPMSLYDCGHTVNANQLVRHLQTIDKPWLNLAWPLSLFE</sequence>
<evidence type="ECO:0000313" key="2">
    <source>
        <dbReference type="EMBL" id="OAM96620.1"/>
    </source>
</evidence>
<proteinExistence type="predicted"/>
<geneLocation type="plasmid" evidence="2">
    <name>p57_like</name>
</geneLocation>
<accession>A0A178J3W0</accession>